<sequence>MALFEIALVTGLLPMLVYAAALWWLDHWEREPLKLVAAVFLWGAVPAVLTAIISSTLLERALSVSVIHNPATMVAATYWLVAPLTEELSKGAALLFLYLWFRREIDSLFDGVLYGAAIGFGFAAVENVLYFIGFGGSGTLELTLLIFLRSVAFGLNHAFFTSLTGLGFAFARFQRRPVWKVAAPLIGLALAMFFHGLHNYLVISGLPGLVLSFLVTWFGIFWVFVLLMMSLRHQGQLLQKHLEQEVELDVITAAQARTACSLRHRLFLGLLAGRPSAEFSRNDRRLDQLCAKLALKKHQLAKAGNLSGEFHEILTLRQEVAALSRDHRLRTDTA</sequence>
<protein>
    <recommendedName>
        <fullName evidence="4">Protease PrsW</fullName>
    </recommendedName>
</protein>
<keyword evidence="3" id="KW-1185">Reference proteome</keyword>
<feature type="transmembrane region" description="Helical" evidence="1">
    <location>
        <begin position="209"/>
        <end position="231"/>
    </location>
</feature>
<feature type="transmembrane region" description="Helical" evidence="1">
    <location>
        <begin position="37"/>
        <end position="58"/>
    </location>
</feature>
<dbReference type="OrthoDB" id="273919at2"/>
<dbReference type="PANTHER" id="PTHR36844:SF1">
    <property type="entry name" value="PROTEASE PRSW"/>
    <property type="match status" value="1"/>
</dbReference>
<organism evidence="2 3">
    <name type="scientific">Lignipirellula cremea</name>
    <dbReference type="NCBI Taxonomy" id="2528010"/>
    <lineage>
        <taxon>Bacteria</taxon>
        <taxon>Pseudomonadati</taxon>
        <taxon>Planctomycetota</taxon>
        <taxon>Planctomycetia</taxon>
        <taxon>Pirellulales</taxon>
        <taxon>Pirellulaceae</taxon>
        <taxon>Lignipirellula</taxon>
    </lineage>
</organism>
<dbReference type="Pfam" id="PF13367">
    <property type="entry name" value="PrsW-protease"/>
    <property type="match status" value="1"/>
</dbReference>
<dbReference type="RefSeq" id="WP_145048971.1">
    <property type="nucleotide sequence ID" value="NZ_CP036433.1"/>
</dbReference>
<dbReference type="EMBL" id="CP036433">
    <property type="protein sequence ID" value="QDU92747.1"/>
    <property type="molecule type" value="Genomic_DNA"/>
</dbReference>
<dbReference type="PANTHER" id="PTHR36844">
    <property type="entry name" value="PROTEASE PRSW"/>
    <property type="match status" value="1"/>
</dbReference>
<evidence type="ECO:0000256" key="1">
    <source>
        <dbReference type="SAM" id="Phobius"/>
    </source>
</evidence>
<feature type="transmembrane region" description="Helical" evidence="1">
    <location>
        <begin position="178"/>
        <end position="197"/>
    </location>
</feature>
<dbReference type="GO" id="GO:0008233">
    <property type="term" value="F:peptidase activity"/>
    <property type="evidence" value="ECO:0007669"/>
    <property type="project" value="InterPro"/>
</dbReference>
<dbReference type="InterPro" id="IPR026898">
    <property type="entry name" value="PrsW"/>
</dbReference>
<reference evidence="2 3" key="1">
    <citation type="submission" date="2019-02" db="EMBL/GenBank/DDBJ databases">
        <title>Deep-cultivation of Planctomycetes and their phenomic and genomic characterization uncovers novel biology.</title>
        <authorList>
            <person name="Wiegand S."/>
            <person name="Jogler M."/>
            <person name="Boedeker C."/>
            <person name="Pinto D."/>
            <person name="Vollmers J."/>
            <person name="Rivas-Marin E."/>
            <person name="Kohn T."/>
            <person name="Peeters S.H."/>
            <person name="Heuer A."/>
            <person name="Rast P."/>
            <person name="Oberbeckmann S."/>
            <person name="Bunk B."/>
            <person name="Jeske O."/>
            <person name="Meyerdierks A."/>
            <person name="Storesund J.E."/>
            <person name="Kallscheuer N."/>
            <person name="Luecker S."/>
            <person name="Lage O.M."/>
            <person name="Pohl T."/>
            <person name="Merkel B.J."/>
            <person name="Hornburger P."/>
            <person name="Mueller R.-W."/>
            <person name="Bruemmer F."/>
            <person name="Labrenz M."/>
            <person name="Spormann A.M."/>
            <person name="Op den Camp H."/>
            <person name="Overmann J."/>
            <person name="Amann R."/>
            <person name="Jetten M.S.M."/>
            <person name="Mascher T."/>
            <person name="Medema M.H."/>
            <person name="Devos D.P."/>
            <person name="Kaster A.-K."/>
            <person name="Ovreas L."/>
            <person name="Rohde M."/>
            <person name="Galperin M.Y."/>
            <person name="Jogler C."/>
        </authorList>
    </citation>
    <scope>NUCLEOTIDE SEQUENCE [LARGE SCALE GENOMIC DNA]</scope>
    <source>
        <strain evidence="2 3">Pla85_3_4</strain>
    </source>
</reference>
<feature type="transmembrane region" description="Helical" evidence="1">
    <location>
        <begin position="112"/>
        <end position="132"/>
    </location>
</feature>
<accession>A0A518DLN8</accession>
<keyword evidence="1" id="KW-1133">Transmembrane helix</keyword>
<keyword evidence="1" id="KW-0812">Transmembrane</keyword>
<keyword evidence="1" id="KW-0472">Membrane</keyword>
<evidence type="ECO:0000313" key="2">
    <source>
        <dbReference type="EMBL" id="QDU92747.1"/>
    </source>
</evidence>
<evidence type="ECO:0008006" key="4">
    <source>
        <dbReference type="Google" id="ProtNLM"/>
    </source>
</evidence>
<evidence type="ECO:0000313" key="3">
    <source>
        <dbReference type="Proteomes" id="UP000317648"/>
    </source>
</evidence>
<proteinExistence type="predicted"/>
<dbReference type="KEGG" id="lcre:Pla8534_04960"/>
<dbReference type="AlphaFoldDB" id="A0A518DLN8"/>
<feature type="transmembrane region" description="Helical" evidence="1">
    <location>
        <begin position="6"/>
        <end position="25"/>
    </location>
</feature>
<name>A0A518DLN8_9BACT</name>
<dbReference type="Proteomes" id="UP000317648">
    <property type="component" value="Chromosome"/>
</dbReference>
<feature type="transmembrane region" description="Helical" evidence="1">
    <location>
        <begin position="144"/>
        <end position="171"/>
    </location>
</feature>
<gene>
    <name evidence="2" type="ORF">Pla8534_04960</name>
</gene>